<evidence type="ECO:0000313" key="3">
    <source>
        <dbReference type="Proteomes" id="UP000692954"/>
    </source>
</evidence>
<evidence type="ECO:0000256" key="1">
    <source>
        <dbReference type="SAM" id="Phobius"/>
    </source>
</evidence>
<dbReference type="AlphaFoldDB" id="A0A8S1PTY8"/>
<comment type="caution">
    <text evidence="2">The sequence shown here is derived from an EMBL/GenBank/DDBJ whole genome shotgun (WGS) entry which is preliminary data.</text>
</comment>
<keyword evidence="1" id="KW-1133">Transmembrane helix</keyword>
<feature type="transmembrane region" description="Helical" evidence="1">
    <location>
        <begin position="214"/>
        <end position="237"/>
    </location>
</feature>
<gene>
    <name evidence="2" type="ORF">PSON_ATCC_30995.1.T0860013</name>
</gene>
<sequence>MDRLYQYWPLMITLTLIILIVRYTYTIKFFYYLVELYFQQPTLLSDFGLDPDFNTLKLVGTGIALLVLCAYKRAYLVPSIQKEIQYKQIYKKDILSYYFYCIYIKISELLRNAQGQETISWIGIENQYQNKYLYLQIMFHLSEMLQVLNVMFKQQVNDYLQLFLISSKQNKKKNLRIRFSLMNWMIKMKDFLRYKIITKQDQIYNDNHKSIDNLIMFIFYIHNSILLKKFLFFFLYYSSKCFCKQIMYVRQTYKTWQIGQAWGALCILQMLEVIRKYGTLQWTPPSWDVRKSWWYFKYTCDPKGKESFNYDDPNDSTSDFMKCQTDWNYWLSLQGYTNWDLGLNFIALLISLCFYRHFTTIRRRQQEQEINNHFNPNRENIQESIIEKMISLMKIIEKRQSILQNFLSFLFLQICFDNSFIDRYVI</sequence>
<organism evidence="2 3">
    <name type="scientific">Paramecium sonneborni</name>
    <dbReference type="NCBI Taxonomy" id="65129"/>
    <lineage>
        <taxon>Eukaryota</taxon>
        <taxon>Sar</taxon>
        <taxon>Alveolata</taxon>
        <taxon>Ciliophora</taxon>
        <taxon>Intramacronucleata</taxon>
        <taxon>Oligohymenophorea</taxon>
        <taxon>Peniculida</taxon>
        <taxon>Parameciidae</taxon>
        <taxon>Paramecium</taxon>
    </lineage>
</organism>
<evidence type="ECO:0000313" key="2">
    <source>
        <dbReference type="EMBL" id="CAD8106073.1"/>
    </source>
</evidence>
<protein>
    <recommendedName>
        <fullName evidence="4">Transmembrane protein</fullName>
    </recommendedName>
</protein>
<dbReference type="EMBL" id="CAJJDN010000086">
    <property type="protein sequence ID" value="CAD8106073.1"/>
    <property type="molecule type" value="Genomic_DNA"/>
</dbReference>
<accession>A0A8S1PTY8</accession>
<feature type="transmembrane region" description="Helical" evidence="1">
    <location>
        <begin position="7"/>
        <end position="33"/>
    </location>
</feature>
<feature type="transmembrane region" description="Helical" evidence="1">
    <location>
        <begin position="336"/>
        <end position="355"/>
    </location>
</feature>
<proteinExistence type="predicted"/>
<evidence type="ECO:0008006" key="4">
    <source>
        <dbReference type="Google" id="ProtNLM"/>
    </source>
</evidence>
<reference evidence="2" key="1">
    <citation type="submission" date="2021-01" db="EMBL/GenBank/DDBJ databases">
        <authorList>
            <consortium name="Genoscope - CEA"/>
            <person name="William W."/>
        </authorList>
    </citation>
    <scope>NUCLEOTIDE SEQUENCE</scope>
</reference>
<name>A0A8S1PTY8_9CILI</name>
<keyword evidence="3" id="KW-1185">Reference proteome</keyword>
<keyword evidence="1" id="KW-0472">Membrane</keyword>
<dbReference type="Proteomes" id="UP000692954">
    <property type="component" value="Unassembled WGS sequence"/>
</dbReference>
<keyword evidence="1" id="KW-0812">Transmembrane</keyword>
<feature type="transmembrane region" description="Helical" evidence="1">
    <location>
        <begin position="53"/>
        <end position="71"/>
    </location>
</feature>